<evidence type="ECO:0000313" key="1">
    <source>
        <dbReference type="EMBL" id="CAE4625937.1"/>
    </source>
</evidence>
<sequence>MPFAFLPRVVERRKNENIRTRARVSISSFASHSKQKNTNTTIMADEPSNTASSIDIKRIQDTSASPPVKVIPFCVSLPTDIHFNFYDDVTSSSTIAPSNKAVMNPMMEGDGVNESGSGKKGVVGTITIANQSAMIWFGWGNIQKMGEQKEEKLQEQIGKGLPQMGPLVVSMPRTKYNNASSSSSIQDAPSSQLIGGSNEEDMMTGWQMSSRLSKKISWPIFVACAIHSDLSTGGMEGMGAGYSGLLSQKAAALAEREIGRILMEVKKSI</sequence>
<gene>
    <name evidence="1" type="ORF">DBRI00130_LOCUS24734</name>
</gene>
<dbReference type="Pfam" id="PF16093">
    <property type="entry name" value="PAC4"/>
    <property type="match status" value="1"/>
</dbReference>
<protein>
    <submittedName>
        <fullName evidence="1">Uncharacterized protein</fullName>
    </submittedName>
</protein>
<proteinExistence type="predicted"/>
<dbReference type="GO" id="GO:0043248">
    <property type="term" value="P:proteasome assembly"/>
    <property type="evidence" value="ECO:0007669"/>
    <property type="project" value="InterPro"/>
</dbReference>
<dbReference type="EMBL" id="HBNS01031537">
    <property type="protein sequence ID" value="CAE4625937.1"/>
    <property type="molecule type" value="Transcribed_RNA"/>
</dbReference>
<dbReference type="AlphaFoldDB" id="A0A7S4VXQ8"/>
<accession>A0A7S4VXQ8</accession>
<organism evidence="1">
    <name type="scientific">Ditylum brightwellii</name>
    <dbReference type="NCBI Taxonomy" id="49249"/>
    <lineage>
        <taxon>Eukaryota</taxon>
        <taxon>Sar</taxon>
        <taxon>Stramenopiles</taxon>
        <taxon>Ochrophyta</taxon>
        <taxon>Bacillariophyta</taxon>
        <taxon>Mediophyceae</taxon>
        <taxon>Lithodesmiophycidae</taxon>
        <taxon>Lithodesmiales</taxon>
        <taxon>Lithodesmiaceae</taxon>
        <taxon>Ditylum</taxon>
    </lineage>
</organism>
<dbReference type="InterPro" id="IPR032157">
    <property type="entry name" value="PAC4"/>
</dbReference>
<name>A0A7S4VXQ8_9STRA</name>
<reference evidence="1" key="1">
    <citation type="submission" date="2021-01" db="EMBL/GenBank/DDBJ databases">
        <authorList>
            <person name="Corre E."/>
            <person name="Pelletier E."/>
            <person name="Niang G."/>
            <person name="Scheremetjew M."/>
            <person name="Finn R."/>
            <person name="Kale V."/>
            <person name="Holt S."/>
            <person name="Cochrane G."/>
            <person name="Meng A."/>
            <person name="Brown T."/>
            <person name="Cohen L."/>
        </authorList>
    </citation>
    <scope>NUCLEOTIDE SEQUENCE</scope>
    <source>
        <strain evidence="1">GSO104</strain>
    </source>
</reference>